<proteinExistence type="inferred from homology"/>
<gene>
    <name evidence="6" type="ORF">DV707_13240</name>
    <name evidence="7" type="ORF">SAMN04488133_3137</name>
</gene>
<name>A0A1H6C1Z8_9EURY</name>
<dbReference type="Proteomes" id="UP000236740">
    <property type="component" value="Unassembled WGS sequence"/>
</dbReference>
<dbReference type="Pfam" id="PF00437">
    <property type="entry name" value="T2SSE"/>
    <property type="match status" value="1"/>
</dbReference>
<feature type="compositionally biased region" description="Basic and acidic residues" evidence="2">
    <location>
        <begin position="52"/>
        <end position="78"/>
    </location>
</feature>
<dbReference type="Gene3D" id="3.30.450.380">
    <property type="match status" value="1"/>
</dbReference>
<reference evidence="6 9" key="2">
    <citation type="journal article" date="2019" name="Nat. Commun.">
        <title>A new type of DNA phosphorothioation-based antiviral system in archaea.</title>
        <authorList>
            <person name="Xiong L."/>
            <person name="Liu S."/>
            <person name="Chen S."/>
            <person name="Xiao Y."/>
            <person name="Zhu B."/>
            <person name="Gao Y."/>
            <person name="Zhang Y."/>
            <person name="Chen B."/>
            <person name="Luo J."/>
            <person name="Deng Z."/>
            <person name="Chen X."/>
            <person name="Wang L."/>
            <person name="Chen S."/>
        </authorList>
    </citation>
    <scope>NUCLEOTIDE SEQUENCE [LARGE SCALE GENOMIC DNA]</scope>
    <source>
        <strain evidence="6 9">CGMCC 1.10331</strain>
    </source>
</reference>
<evidence type="ECO:0000256" key="1">
    <source>
        <dbReference type="ARBA" id="ARBA00006611"/>
    </source>
</evidence>
<reference evidence="7 8" key="1">
    <citation type="submission" date="2016-10" db="EMBL/GenBank/DDBJ databases">
        <authorList>
            <person name="de Groot N.N."/>
        </authorList>
    </citation>
    <scope>NUCLEOTIDE SEQUENCE [LARGE SCALE GENOMIC DNA]</scope>
    <source>
        <strain evidence="7 8">CGMCC 1.10331</strain>
    </source>
</reference>
<dbReference type="InterPro" id="IPR027417">
    <property type="entry name" value="P-loop_NTPase"/>
</dbReference>
<evidence type="ECO:0000256" key="2">
    <source>
        <dbReference type="SAM" id="MobiDB-lite"/>
    </source>
</evidence>
<evidence type="ECO:0000259" key="3">
    <source>
        <dbReference type="Pfam" id="PF00437"/>
    </source>
</evidence>
<dbReference type="Proteomes" id="UP000296733">
    <property type="component" value="Chromosome"/>
</dbReference>
<feature type="region of interest" description="Disordered" evidence="2">
    <location>
        <begin position="620"/>
        <end position="693"/>
    </location>
</feature>
<sequence>MGEPNSESETGGTSGAGAAAVPGGETEHTPDGDEPATDGGTVAGDDAASDYGDDRAGTDDEADRTRTGSEADRTKTDSEADGDAVGNGAAAGNGAAGEDAIDRLRRRIRRAIEVLRGSSIDVRPYRPGDGVFAEFEVPDGEELVDRYWVNAPYAYVVITYADEESEHYYYAVEPELDDFEAELLARTRVDIRDPLLYATDAEPTAEETLRDELRSLLEQYGVDVSMRTFHALLYYLARDFRGFDRIDPLMHDPHIEDISCDGYDLPIFVYHDEYTDIETNVAYAADDLDDFVIRLAQESGRHVSVGDPVVGTTLPDGSRVELALGEEVTPRGSAFTIRKYADEPFTPIDLIDYGTFSIEEMAYLWLCIENNKSLIFAGGTASGKTTSMNAVSMFIPPRAKVLTIEDTRELSLYHDNWLSSVTRERLHEGSDIDMYDLLRSALRHRPEFIIVGEVRGNEAVTLFQAMNTGHTTFSTMHADSIETVINRLENEPINVPRAMVQSLDLLCVQTLTRVEGERVRRSKTIGEIGEIDQRTGELDYSRAFRWNPGTDSFEGGDSNLLEEIQRDRGWSRTERKREMNRRERFLELLSELGTTDYRQFTALVNEYYADPERVMERLEAAREEASDDVRSTDGASPDLTEAGEAEVDGGGGVTGDRDGEDSGEGVTGDRGGKDGDENSETRADEGDRADGSR</sequence>
<dbReference type="InterPro" id="IPR001482">
    <property type="entry name" value="T2SS/T4SS_dom"/>
</dbReference>
<keyword evidence="7" id="KW-0969">Cilium</keyword>
<evidence type="ECO:0000259" key="4">
    <source>
        <dbReference type="Pfam" id="PF23989"/>
    </source>
</evidence>
<keyword evidence="7" id="KW-0282">Flagellum</keyword>
<evidence type="ECO:0000313" key="7">
    <source>
        <dbReference type="EMBL" id="SEG66903.1"/>
    </source>
</evidence>
<dbReference type="SUPFAM" id="SSF52540">
    <property type="entry name" value="P-loop containing nucleoside triphosphate hydrolases"/>
    <property type="match status" value="1"/>
</dbReference>
<evidence type="ECO:0000313" key="9">
    <source>
        <dbReference type="Proteomes" id="UP000296733"/>
    </source>
</evidence>
<feature type="compositionally biased region" description="Basic and acidic residues" evidence="2">
    <location>
        <begin position="620"/>
        <end position="631"/>
    </location>
</feature>
<dbReference type="Gene3D" id="3.40.50.300">
    <property type="entry name" value="P-loop containing nucleotide triphosphate hydrolases"/>
    <property type="match status" value="1"/>
</dbReference>
<dbReference type="AlphaFoldDB" id="A0A1H6C1Z8"/>
<dbReference type="PANTHER" id="PTHR30486">
    <property type="entry name" value="TWITCHING MOTILITY PROTEIN PILT"/>
    <property type="match status" value="1"/>
</dbReference>
<dbReference type="Pfam" id="PF23990">
    <property type="entry name" value="PilB3_N"/>
    <property type="match status" value="1"/>
</dbReference>
<feature type="region of interest" description="Disordered" evidence="2">
    <location>
        <begin position="1"/>
        <end position="95"/>
    </location>
</feature>
<evidence type="ECO:0000259" key="5">
    <source>
        <dbReference type="Pfam" id="PF23990"/>
    </source>
</evidence>
<dbReference type="GO" id="GO:0016887">
    <property type="term" value="F:ATP hydrolysis activity"/>
    <property type="evidence" value="ECO:0007669"/>
    <property type="project" value="InterPro"/>
</dbReference>
<feature type="compositionally biased region" description="Low complexity" evidence="2">
    <location>
        <begin position="1"/>
        <end position="24"/>
    </location>
</feature>
<organism evidence="7 8">
    <name type="scientific">Halobellus limi</name>
    <dbReference type="NCBI Taxonomy" id="699433"/>
    <lineage>
        <taxon>Archaea</taxon>
        <taxon>Methanobacteriati</taxon>
        <taxon>Methanobacteriota</taxon>
        <taxon>Stenosarchaea group</taxon>
        <taxon>Halobacteria</taxon>
        <taxon>Halobacteriales</taxon>
        <taxon>Haloferacaceae</taxon>
        <taxon>Halobellus</taxon>
    </lineage>
</organism>
<dbReference type="InterPro" id="IPR050921">
    <property type="entry name" value="T4SS_GSP_E_ATPase"/>
</dbReference>
<dbReference type="OrthoDB" id="33500at2157"/>
<dbReference type="PANTHER" id="PTHR30486:SF6">
    <property type="entry name" value="TYPE IV PILUS RETRACTATION ATPASE PILT"/>
    <property type="match status" value="1"/>
</dbReference>
<feature type="compositionally biased region" description="Basic and acidic residues" evidence="2">
    <location>
        <begin position="670"/>
        <end position="693"/>
    </location>
</feature>
<feature type="domain" description="PilB3-like C-terminal" evidence="4">
    <location>
        <begin position="550"/>
        <end position="622"/>
    </location>
</feature>
<dbReference type="CDD" id="cd01130">
    <property type="entry name" value="VirB11-like_ATPase"/>
    <property type="match status" value="1"/>
</dbReference>
<dbReference type="Pfam" id="PF23989">
    <property type="entry name" value="PilB3_C"/>
    <property type="match status" value="1"/>
</dbReference>
<accession>A0A1H6C1Z8</accession>
<comment type="similarity">
    <text evidence="1">Belongs to the GSP E family.</text>
</comment>
<keyword evidence="7" id="KW-0966">Cell projection</keyword>
<feature type="domain" description="Bacterial type II secretion system protein E" evidence="3">
    <location>
        <begin position="308"/>
        <end position="518"/>
    </location>
</feature>
<keyword evidence="8" id="KW-1185">Reference proteome</keyword>
<feature type="domain" description="PilB3-like N-terminal" evidence="5">
    <location>
        <begin position="103"/>
        <end position="175"/>
    </location>
</feature>
<dbReference type="EMBL" id="FNVN01000006">
    <property type="protein sequence ID" value="SEG66903.1"/>
    <property type="molecule type" value="Genomic_DNA"/>
</dbReference>
<evidence type="ECO:0000313" key="6">
    <source>
        <dbReference type="EMBL" id="QCC48544.1"/>
    </source>
</evidence>
<dbReference type="KEGG" id="hlm:DV707_13240"/>
<dbReference type="InterPro" id="IPR056571">
    <property type="entry name" value="PilB3-like_C"/>
</dbReference>
<dbReference type="EMBL" id="CP031311">
    <property type="protein sequence ID" value="QCC48544.1"/>
    <property type="molecule type" value="Genomic_DNA"/>
</dbReference>
<protein>
    <submittedName>
        <fullName evidence="7">Flagellar protein FlaI</fullName>
    </submittedName>
    <submittedName>
        <fullName evidence="6">Type II secretion system protein</fullName>
    </submittedName>
</protein>
<dbReference type="InterPro" id="IPR056570">
    <property type="entry name" value="PilB3-like_N"/>
</dbReference>
<evidence type="ECO:0000313" key="8">
    <source>
        <dbReference type="Proteomes" id="UP000236740"/>
    </source>
</evidence>